<dbReference type="InterPro" id="IPR011600">
    <property type="entry name" value="Pept_C14_caspase"/>
</dbReference>
<comment type="similarity">
    <text evidence="1">Belongs to the peptidase C14A family.</text>
</comment>
<dbReference type="Proteomes" id="UP000549052">
    <property type="component" value="Unassembled WGS sequence"/>
</dbReference>
<dbReference type="SMART" id="SM00115">
    <property type="entry name" value="CASc"/>
    <property type="match status" value="1"/>
</dbReference>
<evidence type="ECO:0000313" key="5">
    <source>
        <dbReference type="Proteomes" id="UP000549052"/>
    </source>
</evidence>
<sequence length="447" mass="48752">MLLLVAQGARAEIIAVGGHKRIALVVGNTNYQYVEKLVNPANDAEGISTALREEGFDVFPANDTTRDEFNRIFEEFKKQAETADVALVYFSGHGFQLNGVNFLVPVDARLNDRSRILDETISLDKVIGEVQQRTRQTLVFLDACRNNPLPDGGSVNVGLAQVSAGVGVYVAFATQPGNISYDGKSSYSPFTKALLDHIKTPGLGISDLMMKVRNDVRAATLDRQTPWEQSSLQQPFYFKALPAAVKGEGEDQVAALDRSGLQADQGLTRRTNIEDATQGPAADLTPAPSADPAYPALINPQTGMNPVIYMPEAPAEIFGQEDLVWALQTELQRLGCYTSDVDGVWGTTSREAMMRYYATKKLKTTDTDPNQFLYENLKREPSVVCLYQPPRQAVAPVRPGPRVTPKPRAARIATSAPEPERTFTPAPQPAAPAKKSLRGSLIGGVYR</sequence>
<dbReference type="InterPro" id="IPR001309">
    <property type="entry name" value="Pept_C14_p20"/>
</dbReference>
<dbReference type="PROSITE" id="PS50208">
    <property type="entry name" value="CASPASE_P20"/>
    <property type="match status" value="1"/>
</dbReference>
<feature type="domain" description="Caspase family p20" evidence="3">
    <location>
        <begin position="19"/>
        <end position="148"/>
    </location>
</feature>
<reference evidence="4 5" key="1">
    <citation type="submission" date="2020-07" db="EMBL/GenBank/DDBJ databases">
        <title>Genomic Encyclopedia of Type Strains, Phase IV (KMG-V): Genome sequencing to study the core and pangenomes of soil and plant-associated prokaryotes.</title>
        <authorList>
            <person name="Whitman W."/>
        </authorList>
    </citation>
    <scope>NUCLEOTIDE SEQUENCE [LARGE SCALE GENOMIC DNA]</scope>
    <source>
        <strain evidence="4 5">AN3</strain>
    </source>
</reference>
<dbReference type="Pfam" id="PF00656">
    <property type="entry name" value="Peptidase_C14"/>
    <property type="match status" value="1"/>
</dbReference>
<accession>A0A839ENG2</accession>
<organism evidence="4 5">
    <name type="scientific">Phyllobacterium myrsinacearum</name>
    <dbReference type="NCBI Taxonomy" id="28101"/>
    <lineage>
        <taxon>Bacteria</taxon>
        <taxon>Pseudomonadati</taxon>
        <taxon>Pseudomonadota</taxon>
        <taxon>Alphaproteobacteria</taxon>
        <taxon>Hyphomicrobiales</taxon>
        <taxon>Phyllobacteriaceae</taxon>
        <taxon>Phyllobacterium</taxon>
    </lineage>
</organism>
<evidence type="ECO:0000313" key="4">
    <source>
        <dbReference type="EMBL" id="MBA8879735.1"/>
    </source>
</evidence>
<evidence type="ECO:0000256" key="2">
    <source>
        <dbReference type="SAM" id="MobiDB-lite"/>
    </source>
</evidence>
<dbReference type="Gene3D" id="3.40.50.1460">
    <property type="match status" value="1"/>
</dbReference>
<protein>
    <recommendedName>
        <fullName evidence="3">Caspase family p20 domain-containing protein</fullName>
    </recommendedName>
</protein>
<dbReference type="InterPro" id="IPR052039">
    <property type="entry name" value="Caspase-related_regulators"/>
</dbReference>
<feature type="region of interest" description="Disordered" evidence="2">
    <location>
        <begin position="396"/>
        <end position="447"/>
    </location>
</feature>
<dbReference type="EMBL" id="JACGXN010000005">
    <property type="protein sequence ID" value="MBA8879735.1"/>
    <property type="molecule type" value="Genomic_DNA"/>
</dbReference>
<dbReference type="SUPFAM" id="SSF52129">
    <property type="entry name" value="Caspase-like"/>
    <property type="match status" value="1"/>
</dbReference>
<dbReference type="RefSeq" id="WP_182550378.1">
    <property type="nucleotide sequence ID" value="NZ_JACGXN010000005.1"/>
</dbReference>
<gene>
    <name evidence="4" type="ORF">FHW16_003454</name>
</gene>
<evidence type="ECO:0000256" key="1">
    <source>
        <dbReference type="ARBA" id="ARBA00010134"/>
    </source>
</evidence>
<dbReference type="AlphaFoldDB" id="A0A839ENG2"/>
<keyword evidence="5" id="KW-1185">Reference proteome</keyword>
<evidence type="ECO:0000259" key="3">
    <source>
        <dbReference type="PROSITE" id="PS50208"/>
    </source>
</evidence>
<name>A0A839ENG2_9HYPH</name>
<dbReference type="GO" id="GO:0006508">
    <property type="term" value="P:proteolysis"/>
    <property type="evidence" value="ECO:0007669"/>
    <property type="project" value="InterPro"/>
</dbReference>
<dbReference type="GO" id="GO:0004197">
    <property type="term" value="F:cysteine-type endopeptidase activity"/>
    <property type="evidence" value="ECO:0007669"/>
    <property type="project" value="InterPro"/>
</dbReference>
<dbReference type="InterPro" id="IPR029030">
    <property type="entry name" value="Caspase-like_dom_sf"/>
</dbReference>
<dbReference type="PANTHER" id="PTHR22576:SF37">
    <property type="entry name" value="MUCOSA-ASSOCIATED LYMPHOID TISSUE LYMPHOMA TRANSLOCATION PROTEIN 1"/>
    <property type="match status" value="1"/>
</dbReference>
<dbReference type="InterPro" id="IPR015917">
    <property type="entry name" value="Pept_C14A"/>
</dbReference>
<proteinExistence type="inferred from homology"/>
<comment type="caution">
    <text evidence="4">The sequence shown here is derived from an EMBL/GenBank/DDBJ whole genome shotgun (WGS) entry which is preliminary data.</text>
</comment>
<dbReference type="PANTHER" id="PTHR22576">
    <property type="entry name" value="MUCOSA ASSOCIATED LYMPHOID TISSUE LYMPHOMA TRANSLOCATION PROTEIN 1/PARACASPASE"/>
    <property type="match status" value="1"/>
</dbReference>